<dbReference type="AlphaFoldDB" id="A0A2P4X2U2"/>
<keyword evidence="1" id="KW-0175">Coiled coil</keyword>
<feature type="non-terminal residue" evidence="3">
    <location>
        <position position="294"/>
    </location>
</feature>
<protein>
    <submittedName>
        <fullName evidence="3">Uncharacterized protein</fullName>
    </submittedName>
</protein>
<feature type="compositionally biased region" description="Basic and acidic residues" evidence="2">
    <location>
        <begin position="200"/>
        <end position="220"/>
    </location>
</feature>
<feature type="region of interest" description="Disordered" evidence="2">
    <location>
        <begin position="56"/>
        <end position="83"/>
    </location>
</feature>
<feature type="coiled-coil region" evidence="1">
    <location>
        <begin position="83"/>
        <end position="117"/>
    </location>
</feature>
<feature type="compositionally biased region" description="Basic and acidic residues" evidence="2">
    <location>
        <begin position="69"/>
        <end position="83"/>
    </location>
</feature>
<organism evidence="3 4">
    <name type="scientific">Phytophthora palmivora</name>
    <dbReference type="NCBI Taxonomy" id="4796"/>
    <lineage>
        <taxon>Eukaryota</taxon>
        <taxon>Sar</taxon>
        <taxon>Stramenopiles</taxon>
        <taxon>Oomycota</taxon>
        <taxon>Peronosporomycetes</taxon>
        <taxon>Peronosporales</taxon>
        <taxon>Peronosporaceae</taxon>
        <taxon>Phytophthora</taxon>
    </lineage>
</organism>
<evidence type="ECO:0000256" key="1">
    <source>
        <dbReference type="SAM" id="Coils"/>
    </source>
</evidence>
<evidence type="ECO:0000313" key="3">
    <source>
        <dbReference type="EMBL" id="POM59856.1"/>
    </source>
</evidence>
<evidence type="ECO:0000256" key="2">
    <source>
        <dbReference type="SAM" id="MobiDB-lite"/>
    </source>
</evidence>
<gene>
    <name evidence="3" type="ORF">PHPALM_31351</name>
</gene>
<name>A0A2P4X2U2_9STRA</name>
<keyword evidence="4" id="KW-1185">Reference proteome</keyword>
<feature type="region of interest" description="Disordered" evidence="2">
    <location>
        <begin position="200"/>
        <end position="221"/>
    </location>
</feature>
<reference evidence="3 4" key="1">
    <citation type="journal article" date="2017" name="Genome Biol. Evol.">
        <title>Phytophthora megakarya and P. palmivora, closely related causal agents of cacao black pod rot, underwent increases in genome sizes and gene numbers by different mechanisms.</title>
        <authorList>
            <person name="Ali S.S."/>
            <person name="Shao J."/>
            <person name="Lary D.J."/>
            <person name="Kronmiller B."/>
            <person name="Shen D."/>
            <person name="Strem M.D."/>
            <person name="Amoako-Attah I."/>
            <person name="Akrofi A.Y."/>
            <person name="Begoude B.A."/>
            <person name="Ten Hoopen G.M."/>
            <person name="Coulibaly K."/>
            <person name="Kebe B.I."/>
            <person name="Melnick R.L."/>
            <person name="Guiltinan M.J."/>
            <person name="Tyler B.M."/>
            <person name="Meinhardt L.W."/>
            <person name="Bailey B.A."/>
        </authorList>
    </citation>
    <scope>NUCLEOTIDE SEQUENCE [LARGE SCALE GENOMIC DNA]</scope>
    <source>
        <strain evidence="4">sbr112.9</strain>
    </source>
</reference>
<comment type="caution">
    <text evidence="3">The sequence shown here is derived from an EMBL/GenBank/DDBJ whole genome shotgun (WGS) entry which is preliminary data.</text>
</comment>
<dbReference type="EMBL" id="NCKW01017002">
    <property type="protein sequence ID" value="POM59856.1"/>
    <property type="molecule type" value="Genomic_DNA"/>
</dbReference>
<sequence length="294" mass="33312">MALQPPQEFFLSSALDTFEIDLLTLLQTSESSEGISESDQDITTLPDETYQLWLNDGESRKRGGYSDTKQVESKSQKKRKTTYDVRREQKVELTAQAEKLQEQLDELKFRVLVEQGEAAKSNARVAANNSVLQEFIQEQYVELAHVQASLSCHLQHNSCMHSPVHTIIHLGIERDLRHKTLMALKNRKIKEAKDFIMARSRGLDPRSTHSQEDHDSKPGEDYSVVHFESMPIHGASARDVFDAFIDVAQNAEIIMTEMFGSITIRENNETDARDVSQMRLVTSTSQGTLVESNT</sequence>
<accession>A0A2P4X2U2</accession>
<dbReference type="OrthoDB" id="122058at2759"/>
<evidence type="ECO:0000313" key="4">
    <source>
        <dbReference type="Proteomes" id="UP000237271"/>
    </source>
</evidence>
<dbReference type="Proteomes" id="UP000237271">
    <property type="component" value="Unassembled WGS sequence"/>
</dbReference>
<proteinExistence type="predicted"/>